<evidence type="ECO:0000313" key="1">
    <source>
        <dbReference type="EMBL" id="GAA4209071.1"/>
    </source>
</evidence>
<dbReference type="RefSeq" id="WP_344923079.1">
    <property type="nucleotide sequence ID" value="NZ_BAABAQ010000020.1"/>
</dbReference>
<name>A0ABP8BKS0_9ACTN</name>
<dbReference type="EMBL" id="BAABAQ010000020">
    <property type="protein sequence ID" value="GAA4209071.1"/>
    <property type="molecule type" value="Genomic_DNA"/>
</dbReference>
<reference evidence="2" key="1">
    <citation type="journal article" date="2019" name="Int. J. Syst. Evol. Microbiol.">
        <title>The Global Catalogue of Microorganisms (GCM) 10K type strain sequencing project: providing services to taxonomists for standard genome sequencing and annotation.</title>
        <authorList>
            <consortium name="The Broad Institute Genomics Platform"/>
            <consortium name="The Broad Institute Genome Sequencing Center for Infectious Disease"/>
            <person name="Wu L."/>
            <person name="Ma J."/>
        </authorList>
    </citation>
    <scope>NUCLEOTIDE SEQUENCE [LARGE SCALE GENOMIC DNA]</scope>
    <source>
        <strain evidence="2">JCM 17388</strain>
    </source>
</reference>
<accession>A0ABP8BKS0</accession>
<sequence length="218" mass="24224">MTSPEHNHTTDPEPIDDLIASFREKLDERGRLAREVLKDPGHPLAQQLLPDPRYLYKTRAVGGFLAGAPFEMLRALAATYALLDLLDAARRRRDAIWEGVAARASGSTQEQPPLPDGPNSELIPGLEAAVRVLAAQYDDPEPAIRKWLETAADQWKTTGTIPPSRLSELVDEVWISLLDQEMSMSPPEDPIRHVVRATVEFSAELFNGETVSITRNVR</sequence>
<protein>
    <recommendedName>
        <fullName evidence="3">TetR family transcriptional regulator</fullName>
    </recommendedName>
</protein>
<evidence type="ECO:0008006" key="3">
    <source>
        <dbReference type="Google" id="ProtNLM"/>
    </source>
</evidence>
<evidence type="ECO:0000313" key="2">
    <source>
        <dbReference type="Proteomes" id="UP001501251"/>
    </source>
</evidence>
<organism evidence="1 2">
    <name type="scientific">Streptosporangium oxazolinicum</name>
    <dbReference type="NCBI Taxonomy" id="909287"/>
    <lineage>
        <taxon>Bacteria</taxon>
        <taxon>Bacillati</taxon>
        <taxon>Actinomycetota</taxon>
        <taxon>Actinomycetes</taxon>
        <taxon>Streptosporangiales</taxon>
        <taxon>Streptosporangiaceae</taxon>
        <taxon>Streptosporangium</taxon>
    </lineage>
</organism>
<proteinExistence type="predicted"/>
<keyword evidence="2" id="KW-1185">Reference proteome</keyword>
<gene>
    <name evidence="1" type="ORF">GCM10022252_75040</name>
</gene>
<comment type="caution">
    <text evidence="1">The sequence shown here is derived from an EMBL/GenBank/DDBJ whole genome shotgun (WGS) entry which is preliminary data.</text>
</comment>
<dbReference type="Proteomes" id="UP001501251">
    <property type="component" value="Unassembled WGS sequence"/>
</dbReference>